<comment type="caution">
    <text evidence="1">The sequence shown here is derived from an EMBL/GenBank/DDBJ whole genome shotgun (WGS) entry which is preliminary data.</text>
</comment>
<evidence type="ECO:0000313" key="2">
    <source>
        <dbReference type="Proteomes" id="UP001327957"/>
    </source>
</evidence>
<evidence type="ECO:0000313" key="1">
    <source>
        <dbReference type="EMBL" id="KAK6206234.1"/>
    </source>
</evidence>
<protein>
    <recommendedName>
        <fullName evidence="3">CCHC-type domain-containing protein</fullName>
    </recommendedName>
</protein>
<keyword evidence="2" id="KW-1185">Reference proteome</keyword>
<dbReference type="Proteomes" id="UP001327957">
    <property type="component" value="Unassembled WGS sequence"/>
</dbReference>
<reference evidence="1 2" key="1">
    <citation type="submission" date="2023-04" db="EMBL/GenBank/DDBJ databases">
        <title>Colletotrichum tabacum stain YC1 causing leaf anthracnose on Nicotiana tabacum(L.) cv.</title>
        <authorList>
            <person name="Ji Z."/>
            <person name="Wang M."/>
            <person name="Zhang J."/>
            <person name="Wang N."/>
            <person name="Zhou Z."/>
        </authorList>
    </citation>
    <scope>NUCLEOTIDE SEQUENCE [LARGE SCALE GENOMIC DNA]</scope>
    <source>
        <strain evidence="1 2">YC1</strain>
    </source>
</reference>
<organism evidence="1 2">
    <name type="scientific">Colletotrichum tabaci</name>
    <dbReference type="NCBI Taxonomy" id="1209068"/>
    <lineage>
        <taxon>Eukaryota</taxon>
        <taxon>Fungi</taxon>
        <taxon>Dikarya</taxon>
        <taxon>Ascomycota</taxon>
        <taxon>Pezizomycotina</taxon>
        <taxon>Sordariomycetes</taxon>
        <taxon>Hypocreomycetidae</taxon>
        <taxon>Glomerellales</taxon>
        <taxon>Glomerellaceae</taxon>
        <taxon>Colletotrichum</taxon>
        <taxon>Colletotrichum destructivum species complex</taxon>
    </lineage>
</organism>
<gene>
    <name evidence="1" type="ORF">QIS74_13653</name>
</gene>
<name>A0AAV9STB8_9PEZI</name>
<evidence type="ECO:0008006" key="3">
    <source>
        <dbReference type="Google" id="ProtNLM"/>
    </source>
</evidence>
<proteinExistence type="predicted"/>
<dbReference type="EMBL" id="JASAOK010000056">
    <property type="protein sequence ID" value="KAK6206234.1"/>
    <property type="molecule type" value="Genomic_DNA"/>
</dbReference>
<accession>A0AAV9STB8</accession>
<sequence length="173" mass="19662">MVKRIAETKIATGTRVRDDELYPIKVDFVRWTAVWEEKEKYRSQAAEELSSESETTVAKIKWLSDQESPKTYGSMAVYLTKGLISEGYFHAGGEPGNAGVFKPQSRPHQCYKYQQIVRHKASECENILACGRCAKEGHHHKKCRETVLKCIPCGGPHESFSKKCPKLYLSIHE</sequence>
<dbReference type="AlphaFoldDB" id="A0AAV9STB8"/>